<reference evidence="1" key="1">
    <citation type="submission" date="2021-02" db="EMBL/GenBank/DDBJ databases">
        <authorList>
            <person name="Nowell W R."/>
        </authorList>
    </citation>
    <scope>NUCLEOTIDE SEQUENCE</scope>
    <source>
        <strain evidence="1">Ploen Becks lab</strain>
    </source>
</reference>
<dbReference type="EMBL" id="CAJNOC010003082">
    <property type="protein sequence ID" value="CAF0966857.1"/>
    <property type="molecule type" value="Genomic_DNA"/>
</dbReference>
<evidence type="ECO:0000313" key="1">
    <source>
        <dbReference type="EMBL" id="CAF0966857.1"/>
    </source>
</evidence>
<comment type="caution">
    <text evidence="1">The sequence shown here is derived from an EMBL/GenBank/DDBJ whole genome shotgun (WGS) entry which is preliminary data.</text>
</comment>
<gene>
    <name evidence="1" type="ORF">OXX778_LOCUS14708</name>
</gene>
<protein>
    <submittedName>
        <fullName evidence="1">Uncharacterized protein</fullName>
    </submittedName>
</protein>
<dbReference type="Proteomes" id="UP000663879">
    <property type="component" value="Unassembled WGS sequence"/>
</dbReference>
<organism evidence="1 2">
    <name type="scientific">Brachionus calyciflorus</name>
    <dbReference type="NCBI Taxonomy" id="104777"/>
    <lineage>
        <taxon>Eukaryota</taxon>
        <taxon>Metazoa</taxon>
        <taxon>Spiralia</taxon>
        <taxon>Gnathifera</taxon>
        <taxon>Rotifera</taxon>
        <taxon>Eurotatoria</taxon>
        <taxon>Monogononta</taxon>
        <taxon>Pseudotrocha</taxon>
        <taxon>Ploima</taxon>
        <taxon>Brachionidae</taxon>
        <taxon>Brachionus</taxon>
    </lineage>
</organism>
<sequence>MPIEKSLELYKVCEVIDLENDLIFDWFKLKGFIPNSKQCLECLKTMKLVERKDSIDSWTCRCSTDRKRCSLRDNTFLESFYCELKAFLKKVHYWSIQTRQIDPIPIL</sequence>
<keyword evidence="2" id="KW-1185">Reference proteome</keyword>
<dbReference type="AlphaFoldDB" id="A0A814E460"/>
<name>A0A814E460_9BILA</name>
<proteinExistence type="predicted"/>
<evidence type="ECO:0000313" key="2">
    <source>
        <dbReference type="Proteomes" id="UP000663879"/>
    </source>
</evidence>
<accession>A0A814E460</accession>